<sequence length="121" mass="12153">MRRLALLAAALTAGLPALAAPAHAAPAKPDPPAAEPTYACVGGATSGIGSAPLRVTGDSCLPGPGAPARGQLFRPFRITTESRGDYVCHGASLAPNESDPTGRHIHVFAFGCASAKPKTGR</sequence>
<keyword evidence="1" id="KW-0732">Signal</keyword>
<evidence type="ECO:0000313" key="3">
    <source>
        <dbReference type="Proteomes" id="UP001596380"/>
    </source>
</evidence>
<evidence type="ECO:0000256" key="1">
    <source>
        <dbReference type="SAM" id="SignalP"/>
    </source>
</evidence>
<proteinExistence type="predicted"/>
<accession>A0ABW2CMS2</accession>
<keyword evidence="3" id="KW-1185">Reference proteome</keyword>
<evidence type="ECO:0000313" key="2">
    <source>
        <dbReference type="EMBL" id="MFC6882240.1"/>
    </source>
</evidence>
<reference evidence="3" key="1">
    <citation type="journal article" date="2019" name="Int. J. Syst. Evol. Microbiol.">
        <title>The Global Catalogue of Microorganisms (GCM) 10K type strain sequencing project: providing services to taxonomists for standard genome sequencing and annotation.</title>
        <authorList>
            <consortium name="The Broad Institute Genomics Platform"/>
            <consortium name="The Broad Institute Genome Sequencing Center for Infectious Disease"/>
            <person name="Wu L."/>
            <person name="Ma J."/>
        </authorList>
    </citation>
    <scope>NUCLEOTIDE SEQUENCE [LARGE SCALE GENOMIC DNA]</scope>
    <source>
        <strain evidence="3">JCM 3369</strain>
    </source>
</reference>
<feature type="signal peptide" evidence="1">
    <location>
        <begin position="1"/>
        <end position="19"/>
    </location>
</feature>
<comment type="caution">
    <text evidence="2">The sequence shown here is derived from an EMBL/GenBank/DDBJ whole genome shotgun (WGS) entry which is preliminary data.</text>
</comment>
<dbReference type="Proteomes" id="UP001596380">
    <property type="component" value="Unassembled WGS sequence"/>
</dbReference>
<protein>
    <submittedName>
        <fullName evidence="2">Uncharacterized protein</fullName>
    </submittedName>
</protein>
<feature type="chain" id="PRO_5047501339" evidence="1">
    <location>
        <begin position="20"/>
        <end position="121"/>
    </location>
</feature>
<dbReference type="RefSeq" id="WP_164717148.1">
    <property type="nucleotide sequence ID" value="NZ_JBHSXE010000001.1"/>
</dbReference>
<dbReference type="EMBL" id="JBHSXS010000012">
    <property type="protein sequence ID" value="MFC6882240.1"/>
    <property type="molecule type" value="Genomic_DNA"/>
</dbReference>
<organism evidence="2 3">
    <name type="scientific">Actinomadura yumaensis</name>
    <dbReference type="NCBI Taxonomy" id="111807"/>
    <lineage>
        <taxon>Bacteria</taxon>
        <taxon>Bacillati</taxon>
        <taxon>Actinomycetota</taxon>
        <taxon>Actinomycetes</taxon>
        <taxon>Streptosporangiales</taxon>
        <taxon>Thermomonosporaceae</taxon>
        <taxon>Actinomadura</taxon>
    </lineage>
</organism>
<gene>
    <name evidence="2" type="ORF">ACFQKB_20975</name>
</gene>
<name>A0ABW2CMS2_9ACTN</name>